<dbReference type="Proteomes" id="UP001230908">
    <property type="component" value="Unassembled WGS sequence"/>
</dbReference>
<evidence type="ECO:0000256" key="2">
    <source>
        <dbReference type="ARBA" id="ARBA00022679"/>
    </source>
</evidence>
<sequence length="201" mass="21400">MPLAPEIRLFLAEDAILFWARLEAEAGRRLPPPFWASAWIGGQALARYVLDNPAVFAGRRVLDLASGSGLVAIAAAIAGAREVTANDIDPYAIAAIEMNARVNHVAVRTRWGDLLDGESDGADVVLAGDILYSPALAERALPFLSRASERGALVFVGDPDRGHLPHDWLEAVASYQVPMAGAPEDAQIERTAVLTPRGSPS</sequence>
<proteinExistence type="predicted"/>
<dbReference type="InterPro" id="IPR050078">
    <property type="entry name" value="Ribosomal_L11_MeTrfase_PrmA"/>
</dbReference>
<accession>A0ABU0ZL90</accession>
<gene>
    <name evidence="3" type="ORF">RB614_25080</name>
</gene>
<dbReference type="PANTHER" id="PTHR43648:SF1">
    <property type="entry name" value="ELECTRON TRANSFER FLAVOPROTEIN BETA SUBUNIT LYSINE METHYLTRANSFERASE"/>
    <property type="match status" value="1"/>
</dbReference>
<keyword evidence="1 3" id="KW-0489">Methyltransferase</keyword>
<dbReference type="Pfam" id="PF06325">
    <property type="entry name" value="PrmA"/>
    <property type="match status" value="1"/>
</dbReference>
<dbReference type="PANTHER" id="PTHR43648">
    <property type="entry name" value="ELECTRON TRANSFER FLAVOPROTEIN BETA SUBUNIT LYSINE METHYLTRANSFERASE"/>
    <property type="match status" value="1"/>
</dbReference>
<dbReference type="Gene3D" id="3.40.50.150">
    <property type="entry name" value="Vaccinia Virus protein VP39"/>
    <property type="match status" value="1"/>
</dbReference>
<organism evidence="3 4">
    <name type="scientific">Phytohabitans maris</name>
    <dbReference type="NCBI Taxonomy" id="3071409"/>
    <lineage>
        <taxon>Bacteria</taxon>
        <taxon>Bacillati</taxon>
        <taxon>Actinomycetota</taxon>
        <taxon>Actinomycetes</taxon>
        <taxon>Micromonosporales</taxon>
        <taxon>Micromonosporaceae</taxon>
    </lineage>
</organism>
<dbReference type="InterPro" id="IPR029063">
    <property type="entry name" value="SAM-dependent_MTases_sf"/>
</dbReference>
<dbReference type="EMBL" id="JAVHUY010000025">
    <property type="protein sequence ID" value="MDQ7907800.1"/>
    <property type="molecule type" value="Genomic_DNA"/>
</dbReference>
<keyword evidence="2" id="KW-0808">Transferase</keyword>
<reference evidence="3 4" key="1">
    <citation type="submission" date="2023-08" db="EMBL/GenBank/DDBJ databases">
        <title>Phytohabitans sansha sp. nov., isolated from marine sediment.</title>
        <authorList>
            <person name="Zhao Y."/>
            <person name="Yi K."/>
        </authorList>
    </citation>
    <scope>NUCLEOTIDE SEQUENCE [LARGE SCALE GENOMIC DNA]</scope>
    <source>
        <strain evidence="3 4">ZYX-F-186</strain>
    </source>
</reference>
<keyword evidence="3" id="KW-0687">Ribonucleoprotein</keyword>
<evidence type="ECO:0000313" key="3">
    <source>
        <dbReference type="EMBL" id="MDQ7907800.1"/>
    </source>
</evidence>
<dbReference type="GO" id="GO:0005840">
    <property type="term" value="C:ribosome"/>
    <property type="evidence" value="ECO:0007669"/>
    <property type="project" value="UniProtKB-KW"/>
</dbReference>
<keyword evidence="3" id="KW-0689">Ribosomal protein</keyword>
<dbReference type="CDD" id="cd02440">
    <property type="entry name" value="AdoMet_MTases"/>
    <property type="match status" value="1"/>
</dbReference>
<dbReference type="GO" id="GO:0032259">
    <property type="term" value="P:methylation"/>
    <property type="evidence" value="ECO:0007669"/>
    <property type="project" value="UniProtKB-KW"/>
</dbReference>
<keyword evidence="4" id="KW-1185">Reference proteome</keyword>
<evidence type="ECO:0000256" key="1">
    <source>
        <dbReference type="ARBA" id="ARBA00022603"/>
    </source>
</evidence>
<protein>
    <submittedName>
        <fullName evidence="3">50S ribosomal protein L11 methyltransferase</fullName>
    </submittedName>
</protein>
<evidence type="ECO:0000313" key="4">
    <source>
        <dbReference type="Proteomes" id="UP001230908"/>
    </source>
</evidence>
<dbReference type="GO" id="GO:0008168">
    <property type="term" value="F:methyltransferase activity"/>
    <property type="evidence" value="ECO:0007669"/>
    <property type="project" value="UniProtKB-KW"/>
</dbReference>
<comment type="caution">
    <text evidence="3">The sequence shown here is derived from an EMBL/GenBank/DDBJ whole genome shotgun (WGS) entry which is preliminary data.</text>
</comment>
<name>A0ABU0ZL90_9ACTN</name>
<dbReference type="SUPFAM" id="SSF53335">
    <property type="entry name" value="S-adenosyl-L-methionine-dependent methyltransferases"/>
    <property type="match status" value="1"/>
</dbReference>